<organism evidence="5 6">
    <name type="scientific">Halarchaeum nitratireducens</name>
    <dbReference type="NCBI Taxonomy" id="489913"/>
    <lineage>
        <taxon>Archaea</taxon>
        <taxon>Methanobacteriati</taxon>
        <taxon>Methanobacteriota</taxon>
        <taxon>Stenosarchaea group</taxon>
        <taxon>Halobacteria</taxon>
        <taxon>Halobacteriales</taxon>
        <taxon>Halobacteriaceae</taxon>
    </lineage>
</organism>
<dbReference type="Proteomes" id="UP000608850">
    <property type="component" value="Unassembled WGS sequence"/>
</dbReference>
<dbReference type="InterPro" id="IPR056397">
    <property type="entry name" value="Fn3_arc"/>
</dbReference>
<evidence type="ECO:0000259" key="2">
    <source>
        <dbReference type="Pfam" id="PF23374"/>
    </source>
</evidence>
<dbReference type="Pfam" id="PF23374">
    <property type="entry name" value="Fn3_arc"/>
    <property type="match status" value="1"/>
</dbReference>
<accession>A0A830G7K7</accession>
<dbReference type="AlphaFoldDB" id="A0A830G7K7"/>
<evidence type="ECO:0000259" key="4">
    <source>
        <dbReference type="Pfam" id="PF23379"/>
    </source>
</evidence>
<name>A0A830G7K7_9EURY</name>
<evidence type="ECO:0000313" key="6">
    <source>
        <dbReference type="Proteomes" id="UP000608850"/>
    </source>
</evidence>
<feature type="region of interest" description="Disordered" evidence="1">
    <location>
        <begin position="360"/>
        <end position="382"/>
    </location>
</feature>
<dbReference type="InterPro" id="IPR055520">
    <property type="entry name" value="DUF7094"/>
</dbReference>
<dbReference type="Pfam" id="PF23379">
    <property type="entry name" value="DUF7096"/>
    <property type="match status" value="1"/>
</dbReference>
<comment type="caution">
    <text evidence="5">The sequence shown here is derived from an EMBL/GenBank/DDBJ whole genome shotgun (WGS) entry which is preliminary data.</text>
</comment>
<feature type="domain" description="DUF7096" evidence="4">
    <location>
        <begin position="5"/>
        <end position="199"/>
    </location>
</feature>
<feature type="domain" description="Fibronectin-III type-like" evidence="2">
    <location>
        <begin position="320"/>
        <end position="391"/>
    </location>
</feature>
<gene>
    <name evidence="5" type="ORF">GCM10009021_01630</name>
</gene>
<dbReference type="RefSeq" id="WP_188876468.1">
    <property type="nucleotide sequence ID" value="NZ_BMOQ01000001.1"/>
</dbReference>
<dbReference type="InterPro" id="IPR055522">
    <property type="entry name" value="DUF7096"/>
</dbReference>
<protein>
    <submittedName>
        <fullName evidence="5">Uncharacterized protein</fullName>
    </submittedName>
</protein>
<keyword evidence="6" id="KW-1185">Reference proteome</keyword>
<evidence type="ECO:0000313" key="5">
    <source>
        <dbReference type="EMBL" id="GGN06355.1"/>
    </source>
</evidence>
<dbReference type="OrthoDB" id="201701at2157"/>
<dbReference type="Pfam" id="PF23375">
    <property type="entry name" value="DUF7094"/>
    <property type="match status" value="1"/>
</dbReference>
<dbReference type="EMBL" id="BMOQ01000001">
    <property type="protein sequence ID" value="GGN06355.1"/>
    <property type="molecule type" value="Genomic_DNA"/>
</dbReference>
<evidence type="ECO:0000259" key="3">
    <source>
        <dbReference type="Pfam" id="PF23375"/>
    </source>
</evidence>
<reference evidence="5 6" key="1">
    <citation type="journal article" date="2019" name="Int. J. Syst. Evol. Microbiol.">
        <title>The Global Catalogue of Microorganisms (GCM) 10K type strain sequencing project: providing services to taxonomists for standard genome sequencing and annotation.</title>
        <authorList>
            <consortium name="The Broad Institute Genomics Platform"/>
            <consortium name="The Broad Institute Genome Sequencing Center for Infectious Disease"/>
            <person name="Wu L."/>
            <person name="Ma J."/>
        </authorList>
    </citation>
    <scope>NUCLEOTIDE SEQUENCE [LARGE SCALE GENOMIC DNA]</scope>
    <source>
        <strain evidence="5 6">JCM 16331</strain>
    </source>
</reference>
<evidence type="ECO:0000256" key="1">
    <source>
        <dbReference type="SAM" id="MobiDB-lite"/>
    </source>
</evidence>
<proteinExistence type="predicted"/>
<sequence>MSFPRAIALLCTLLLCTSGVTAFVPVDAGPSAATLGGPSASAAVTTPGYLPVTAERSGFASVDVSVTDSLATSRAALDQRLTRATLQQRLDDAENDTERRRIVSNATTVLETRTNALVADAADARERFRRGSLSAANYSTTLASIDARAESLISLAQFIEARPAASATSKTRAAQFRAQLLAYSDSLRDRIAAATDGESRLDRLYVEAGPNGTALAAVEDESYVRTASRPTNYDTDPAGVPSGSAIIDHVESLYPWVMNQSTGVSFVPIPIQSSSAKYAYRLSLTYSNGTVESYVDMSSGEVYQETETLALDGLAASPDASTTSGDTRLTVSRAYSGGPMRVSVTADGSPTSATVSIGNETVGSTGADGRLWTPSPSDSVTVGARTATGETLRVQSTSLPAA</sequence>
<feature type="domain" description="DUF7094" evidence="3">
    <location>
        <begin position="205"/>
        <end position="313"/>
    </location>
</feature>